<accession>A0ABP7ZBH8</accession>
<organism evidence="9 10">
    <name type="scientific">Actinomadura keratinilytica</name>
    <dbReference type="NCBI Taxonomy" id="547461"/>
    <lineage>
        <taxon>Bacteria</taxon>
        <taxon>Bacillati</taxon>
        <taxon>Actinomycetota</taxon>
        <taxon>Actinomycetes</taxon>
        <taxon>Streptosporangiales</taxon>
        <taxon>Thermomonosporaceae</taxon>
        <taxon>Actinomadura</taxon>
    </lineage>
</organism>
<feature type="transmembrane region" description="Helical" evidence="7">
    <location>
        <begin position="116"/>
        <end position="136"/>
    </location>
</feature>
<evidence type="ECO:0000256" key="1">
    <source>
        <dbReference type="ARBA" id="ARBA00004651"/>
    </source>
</evidence>
<dbReference type="Proteomes" id="UP001500266">
    <property type="component" value="Unassembled WGS sequence"/>
</dbReference>
<protein>
    <submittedName>
        <fullName evidence="9">EamA family transporter</fullName>
    </submittedName>
</protein>
<name>A0ABP7ZBH8_9ACTN</name>
<evidence type="ECO:0000256" key="6">
    <source>
        <dbReference type="ARBA" id="ARBA00023136"/>
    </source>
</evidence>
<feature type="transmembrane region" description="Helical" evidence="7">
    <location>
        <begin position="143"/>
        <end position="160"/>
    </location>
</feature>
<evidence type="ECO:0000259" key="8">
    <source>
        <dbReference type="Pfam" id="PF00892"/>
    </source>
</evidence>
<evidence type="ECO:0000256" key="2">
    <source>
        <dbReference type="ARBA" id="ARBA00007362"/>
    </source>
</evidence>
<feature type="transmembrane region" description="Helical" evidence="7">
    <location>
        <begin position="92"/>
        <end position="110"/>
    </location>
</feature>
<dbReference type="SUPFAM" id="SSF103481">
    <property type="entry name" value="Multidrug resistance efflux transporter EmrE"/>
    <property type="match status" value="2"/>
</dbReference>
<comment type="similarity">
    <text evidence="2">Belongs to the EamA transporter family.</text>
</comment>
<feature type="transmembrane region" description="Helical" evidence="7">
    <location>
        <begin position="255"/>
        <end position="275"/>
    </location>
</feature>
<feature type="transmembrane region" description="Helical" evidence="7">
    <location>
        <begin position="22"/>
        <end position="41"/>
    </location>
</feature>
<dbReference type="Pfam" id="PF00892">
    <property type="entry name" value="EamA"/>
    <property type="match status" value="1"/>
</dbReference>
<feature type="transmembrane region" description="Helical" evidence="7">
    <location>
        <begin position="225"/>
        <end position="243"/>
    </location>
</feature>
<dbReference type="Gene3D" id="1.10.3730.20">
    <property type="match status" value="1"/>
</dbReference>
<dbReference type="InterPro" id="IPR037185">
    <property type="entry name" value="EmrE-like"/>
</dbReference>
<keyword evidence="5 7" id="KW-1133">Transmembrane helix</keyword>
<dbReference type="PANTHER" id="PTHR42920">
    <property type="entry name" value="OS03G0707200 PROTEIN-RELATED"/>
    <property type="match status" value="1"/>
</dbReference>
<keyword evidence="4 7" id="KW-0812">Transmembrane</keyword>
<feature type="domain" description="EamA" evidence="8">
    <location>
        <begin position="166"/>
        <end position="296"/>
    </location>
</feature>
<evidence type="ECO:0000256" key="5">
    <source>
        <dbReference type="ARBA" id="ARBA00022989"/>
    </source>
</evidence>
<reference evidence="10" key="1">
    <citation type="journal article" date="2019" name="Int. J. Syst. Evol. Microbiol.">
        <title>The Global Catalogue of Microorganisms (GCM) 10K type strain sequencing project: providing services to taxonomists for standard genome sequencing and annotation.</title>
        <authorList>
            <consortium name="The Broad Institute Genomics Platform"/>
            <consortium name="The Broad Institute Genome Sequencing Center for Infectious Disease"/>
            <person name="Wu L."/>
            <person name="Ma J."/>
        </authorList>
    </citation>
    <scope>NUCLEOTIDE SEQUENCE [LARGE SCALE GENOMIC DNA]</scope>
    <source>
        <strain evidence="10">JCM 17316</strain>
    </source>
</reference>
<evidence type="ECO:0000256" key="7">
    <source>
        <dbReference type="SAM" id="Phobius"/>
    </source>
</evidence>
<feature type="transmembrane region" description="Helical" evidence="7">
    <location>
        <begin position="166"/>
        <end position="185"/>
    </location>
</feature>
<dbReference type="EMBL" id="BAABDO010000103">
    <property type="protein sequence ID" value="GAA4152488.1"/>
    <property type="molecule type" value="Genomic_DNA"/>
</dbReference>
<comment type="subcellular location">
    <subcellularLocation>
        <location evidence="1">Cell membrane</location>
        <topology evidence="1">Multi-pass membrane protein</topology>
    </subcellularLocation>
</comment>
<evidence type="ECO:0000313" key="10">
    <source>
        <dbReference type="Proteomes" id="UP001500266"/>
    </source>
</evidence>
<keyword evidence="6 7" id="KW-0472">Membrane</keyword>
<feature type="transmembrane region" description="Helical" evidence="7">
    <location>
        <begin position="61"/>
        <end position="80"/>
    </location>
</feature>
<dbReference type="InterPro" id="IPR051258">
    <property type="entry name" value="Diverse_Substrate_Transporter"/>
</dbReference>
<keyword evidence="10" id="KW-1185">Reference proteome</keyword>
<dbReference type="InterPro" id="IPR000620">
    <property type="entry name" value="EamA_dom"/>
</dbReference>
<evidence type="ECO:0000256" key="4">
    <source>
        <dbReference type="ARBA" id="ARBA00022692"/>
    </source>
</evidence>
<evidence type="ECO:0000313" key="9">
    <source>
        <dbReference type="EMBL" id="GAA4152488.1"/>
    </source>
</evidence>
<dbReference type="RefSeq" id="WP_345024115.1">
    <property type="nucleotide sequence ID" value="NZ_BAABDO010000103.1"/>
</dbReference>
<gene>
    <name evidence="9" type="ORF">GCM10022416_50670</name>
</gene>
<feature type="transmembrane region" description="Helical" evidence="7">
    <location>
        <begin position="197"/>
        <end position="219"/>
    </location>
</feature>
<sequence>MALAEAPGSCERPGGFAARARLLSPAAVPPPALILLGILSVQVGAGLAKHMFDRLPPAAVVSLRLLTSAVVLGIVTRGALREALRARSRRDWAVVAGFGLTLALMNFSIYQSFARIPLGVAVTTEFLGPLAVAIWGSRRPRDAVWAVLAFTGVLMLARGGEIDPVGVAYALLAGACWAAYILLTAATGRRFPGSTGLAAASIIGTAAIIPAGAVTGGAAMLDPQLLLFGLGVGLLSSVIPYSLEMEALRRMPARVFGILMSLEPAVAALIGVVLLGEVLSGRQWAAIGCVIVACVGATRDGEEPPA</sequence>
<dbReference type="PANTHER" id="PTHR42920:SF5">
    <property type="entry name" value="EAMA DOMAIN-CONTAINING PROTEIN"/>
    <property type="match status" value="1"/>
</dbReference>
<comment type="caution">
    <text evidence="9">The sequence shown here is derived from an EMBL/GenBank/DDBJ whole genome shotgun (WGS) entry which is preliminary data.</text>
</comment>
<keyword evidence="3" id="KW-1003">Cell membrane</keyword>
<proteinExistence type="inferred from homology"/>
<evidence type="ECO:0000256" key="3">
    <source>
        <dbReference type="ARBA" id="ARBA00022475"/>
    </source>
</evidence>